<feature type="transmembrane region" description="Helical" evidence="1">
    <location>
        <begin position="56"/>
        <end position="76"/>
    </location>
</feature>
<sequence>MQYTQMLKSRGIIKFSTKIFAASKILHYLCIAMLEVTIQQCEDMKYIRIAKRIRSYIANAPQMIVTSVCGAFLYPLTS</sequence>
<reference evidence="2" key="1">
    <citation type="journal article" date="2021" name="Proc. Natl. Acad. Sci. U.S.A.">
        <title>A Catalog of Tens of Thousands of Viruses from Human Metagenomes Reveals Hidden Associations with Chronic Diseases.</title>
        <authorList>
            <person name="Tisza M.J."/>
            <person name="Buck C.B."/>
        </authorList>
    </citation>
    <scope>NUCLEOTIDE SEQUENCE</scope>
    <source>
        <strain evidence="2">CtOCb13</strain>
    </source>
</reference>
<evidence type="ECO:0000313" key="2">
    <source>
        <dbReference type="EMBL" id="DAE12718.1"/>
    </source>
</evidence>
<keyword evidence="1" id="KW-0472">Membrane</keyword>
<evidence type="ECO:0000256" key="1">
    <source>
        <dbReference type="SAM" id="Phobius"/>
    </source>
</evidence>
<keyword evidence="1" id="KW-0812">Transmembrane</keyword>
<protein>
    <submittedName>
        <fullName evidence="2">Uncharacterized protein</fullName>
    </submittedName>
</protein>
<proteinExistence type="predicted"/>
<accession>A0A8S5Q075</accession>
<dbReference type="EMBL" id="BK015555">
    <property type="protein sequence ID" value="DAE12718.1"/>
    <property type="molecule type" value="Genomic_DNA"/>
</dbReference>
<organism evidence="2">
    <name type="scientific">Siphoviridae sp. ctOCb13</name>
    <dbReference type="NCBI Taxonomy" id="2825477"/>
    <lineage>
        <taxon>Viruses</taxon>
        <taxon>Duplodnaviria</taxon>
        <taxon>Heunggongvirae</taxon>
        <taxon>Uroviricota</taxon>
        <taxon>Caudoviricetes</taxon>
    </lineage>
</organism>
<keyword evidence="1" id="KW-1133">Transmembrane helix</keyword>
<name>A0A8S5Q075_9CAUD</name>